<keyword evidence="14" id="KW-1185">Reference proteome</keyword>
<dbReference type="InterPro" id="IPR012340">
    <property type="entry name" value="NA-bd_OB-fold"/>
</dbReference>
<feature type="binding site" evidence="8">
    <location>
        <position position="36"/>
    </location>
    <ligand>
        <name>[4Fe-4S] cluster</name>
        <dbReference type="ChEBI" id="CHEBI:49883"/>
        <label>1</label>
    </ligand>
</feature>
<feature type="binding site" evidence="8">
    <location>
        <position position="101"/>
    </location>
    <ligand>
        <name>[4Fe-4S] cluster</name>
        <dbReference type="ChEBI" id="CHEBI:49883"/>
        <label>1</label>
    </ligand>
</feature>
<dbReference type="SUPFAM" id="SSF102114">
    <property type="entry name" value="Radical SAM enzymes"/>
    <property type="match status" value="1"/>
</dbReference>
<evidence type="ECO:0000313" key="14">
    <source>
        <dbReference type="Proteomes" id="UP001596403"/>
    </source>
</evidence>
<dbReference type="InterPro" id="IPR005839">
    <property type="entry name" value="Methylthiotransferase"/>
</dbReference>
<comment type="similarity">
    <text evidence="8">Belongs to the methylthiotransferase family. RimO subfamily.</text>
</comment>
<dbReference type="Pfam" id="PF00919">
    <property type="entry name" value="UPF0004"/>
    <property type="match status" value="1"/>
</dbReference>
<organism evidence="13 14">
    <name type="scientific">Sulfitobacter profundi</name>
    <dbReference type="NCBI Taxonomy" id="2679961"/>
    <lineage>
        <taxon>Bacteria</taxon>
        <taxon>Pseudomonadati</taxon>
        <taxon>Pseudomonadota</taxon>
        <taxon>Alphaproteobacteria</taxon>
        <taxon>Rhodobacterales</taxon>
        <taxon>Roseobacteraceae</taxon>
        <taxon>Sulfitobacter</taxon>
    </lineage>
</organism>
<comment type="caution">
    <text evidence="13">The sequence shown here is derived from an EMBL/GenBank/DDBJ whole genome shotgun (WGS) entry which is preliminary data.</text>
</comment>
<evidence type="ECO:0000259" key="11">
    <source>
        <dbReference type="PROSITE" id="PS51449"/>
    </source>
</evidence>
<keyword evidence="6 8" id="KW-0408">Iron</keyword>
<feature type="binding site" evidence="8">
    <location>
        <position position="168"/>
    </location>
    <ligand>
        <name>[4Fe-4S] cluster</name>
        <dbReference type="ChEBI" id="CHEBI:49883"/>
        <label>2</label>
        <note>4Fe-4S-S-AdoMet</note>
    </ligand>
</feature>
<dbReference type="InterPro" id="IPR002792">
    <property type="entry name" value="TRAM_dom"/>
</dbReference>
<dbReference type="Pfam" id="PF04055">
    <property type="entry name" value="Radical_SAM"/>
    <property type="match status" value="1"/>
</dbReference>
<keyword evidence="13" id="KW-0689">Ribosomal protein</keyword>
<proteinExistence type="inferred from homology"/>
<name>A0ABW1YVI1_9RHOB</name>
<keyword evidence="4 8" id="KW-0949">S-adenosyl-L-methionine</keyword>
<evidence type="ECO:0000256" key="9">
    <source>
        <dbReference type="SAM" id="MobiDB-lite"/>
    </source>
</evidence>
<dbReference type="SMART" id="SM00729">
    <property type="entry name" value="Elp3"/>
    <property type="match status" value="1"/>
</dbReference>
<evidence type="ECO:0000256" key="6">
    <source>
        <dbReference type="ARBA" id="ARBA00023004"/>
    </source>
</evidence>
<feature type="binding site" evidence="8">
    <location>
        <position position="72"/>
    </location>
    <ligand>
        <name>[4Fe-4S] cluster</name>
        <dbReference type="ChEBI" id="CHEBI:49883"/>
        <label>1</label>
    </ligand>
</feature>
<keyword evidence="5 8" id="KW-0479">Metal-binding</keyword>
<dbReference type="NCBIfam" id="TIGR01125">
    <property type="entry name" value="30S ribosomal protein S12 methylthiotransferase RimO"/>
    <property type="match status" value="1"/>
</dbReference>
<dbReference type="Proteomes" id="UP001596403">
    <property type="component" value="Unassembled WGS sequence"/>
</dbReference>
<comment type="subcellular location">
    <subcellularLocation>
        <location evidence="8">Cytoplasm</location>
    </subcellularLocation>
</comment>
<dbReference type="InterPro" id="IPR058240">
    <property type="entry name" value="rSAM_sf"/>
</dbReference>
<evidence type="ECO:0000256" key="2">
    <source>
        <dbReference type="ARBA" id="ARBA00022490"/>
    </source>
</evidence>
<evidence type="ECO:0000256" key="3">
    <source>
        <dbReference type="ARBA" id="ARBA00022679"/>
    </source>
</evidence>
<feature type="domain" description="TRAM" evidence="10">
    <location>
        <begin position="390"/>
        <end position="457"/>
    </location>
</feature>
<evidence type="ECO:0000259" key="10">
    <source>
        <dbReference type="PROSITE" id="PS50926"/>
    </source>
</evidence>
<feature type="domain" description="MTTase N-terminal" evidence="11">
    <location>
        <begin position="27"/>
        <end position="137"/>
    </location>
</feature>
<keyword evidence="7 8" id="KW-0411">Iron-sulfur</keyword>
<feature type="region of interest" description="Disordered" evidence="9">
    <location>
        <begin position="1"/>
        <end position="26"/>
    </location>
</feature>
<keyword evidence="1 8" id="KW-0004">4Fe-4S</keyword>
<evidence type="ECO:0000313" key="13">
    <source>
        <dbReference type="EMBL" id="MFC6640866.1"/>
    </source>
</evidence>
<keyword evidence="3 8" id="KW-0808">Transferase</keyword>
<dbReference type="InterPro" id="IPR006638">
    <property type="entry name" value="Elp3/MiaA/NifB-like_rSAM"/>
</dbReference>
<dbReference type="HAMAP" id="MF_01865">
    <property type="entry name" value="MTTase_RimO"/>
    <property type="match status" value="1"/>
</dbReference>
<dbReference type="Gene3D" id="2.40.50.140">
    <property type="entry name" value="Nucleic acid-binding proteins"/>
    <property type="match status" value="1"/>
</dbReference>
<dbReference type="InterPro" id="IPR023404">
    <property type="entry name" value="rSAM_horseshoe"/>
</dbReference>
<dbReference type="InterPro" id="IPR038135">
    <property type="entry name" value="Methylthiotransferase_N_sf"/>
</dbReference>
<dbReference type="GO" id="GO:0103039">
    <property type="term" value="F:protein methylthiotransferase activity"/>
    <property type="evidence" value="ECO:0007669"/>
    <property type="project" value="UniProtKB-EC"/>
</dbReference>
<dbReference type="SFLD" id="SFLDF00274">
    <property type="entry name" value="ribosomal_protein_S12_methylth"/>
    <property type="match status" value="1"/>
</dbReference>
<dbReference type="Gene3D" id="3.80.30.20">
    <property type="entry name" value="tm_1862 like domain"/>
    <property type="match status" value="1"/>
</dbReference>
<dbReference type="SFLD" id="SFLDG01082">
    <property type="entry name" value="B12-binding_domain_containing"/>
    <property type="match status" value="1"/>
</dbReference>
<feature type="domain" description="Radical SAM core" evidence="12">
    <location>
        <begin position="154"/>
        <end position="387"/>
    </location>
</feature>
<dbReference type="GO" id="GO:0005840">
    <property type="term" value="C:ribosome"/>
    <property type="evidence" value="ECO:0007669"/>
    <property type="project" value="UniProtKB-KW"/>
</dbReference>
<evidence type="ECO:0000256" key="8">
    <source>
        <dbReference type="HAMAP-Rule" id="MF_01865"/>
    </source>
</evidence>
<dbReference type="SFLD" id="SFLDS00029">
    <property type="entry name" value="Radical_SAM"/>
    <property type="match status" value="1"/>
</dbReference>
<evidence type="ECO:0000259" key="12">
    <source>
        <dbReference type="PROSITE" id="PS51918"/>
    </source>
</evidence>
<dbReference type="RefSeq" id="WP_132446843.1">
    <property type="nucleotide sequence ID" value="NZ_JBHSWA010000001.1"/>
</dbReference>
<evidence type="ECO:0000256" key="4">
    <source>
        <dbReference type="ARBA" id="ARBA00022691"/>
    </source>
</evidence>
<gene>
    <name evidence="8 13" type="primary">rimO</name>
    <name evidence="13" type="ORF">ACFQAU_03070</name>
</gene>
<reference evidence="14" key="1">
    <citation type="journal article" date="2019" name="Int. J. Syst. Evol. Microbiol.">
        <title>The Global Catalogue of Microorganisms (GCM) 10K type strain sequencing project: providing services to taxonomists for standard genome sequencing and annotation.</title>
        <authorList>
            <consortium name="The Broad Institute Genomics Platform"/>
            <consortium name="The Broad Institute Genome Sequencing Center for Infectious Disease"/>
            <person name="Wu L."/>
            <person name="Ma J."/>
        </authorList>
    </citation>
    <scope>NUCLEOTIDE SEQUENCE [LARGE SCALE GENOMIC DNA]</scope>
    <source>
        <strain evidence="14">NBRC 111368</strain>
    </source>
</reference>
<dbReference type="EMBL" id="JBHSWA010000001">
    <property type="protein sequence ID" value="MFC6640866.1"/>
    <property type="molecule type" value="Genomic_DNA"/>
</dbReference>
<sequence length="457" mass="50466">MSTNPPNLRPDLAPQAKISNPARPGQPTIGMVSLGCPKALVDSERILTRLRAEGYGVSPDYAGADAVIVNTCGFLDSAKAESLDAIGEALTENGKVIVTGCLGAEPDYIREHHPKILAVTGPHQYEQVLDAVHGAVPPSPDPFIDLLPEQQVSLTPRHYSYLKISEGCNHKCKFCIIPDMRGRLQSRPAHAVMREAERLVDNGVKELLVISQDTSAYGVDIKHAEDRGHRAHITDLARDLGSLGAWVRLHYVYPYPHVRKLIPLMAEGLVLPYLDIPFQHAHPDVLKRMARPAAASKTLDEIAAWRDTCPDITLRSTFIVGYPGETEAEFQTLLDWLDEAQLDRVGCFQYENVEGARSNALPDHVAPEVKQDRWDRFMEKAQAISEAKLAAKVGKRIDVIVDEIDEDAATCRTKADAPEIDGNLFIDEDIQNLKVGDIVTVEVEEAGEYDLWGRQIT</sequence>
<dbReference type="InterPro" id="IPR007197">
    <property type="entry name" value="rSAM"/>
</dbReference>
<dbReference type="InterPro" id="IPR005840">
    <property type="entry name" value="Ribosomal_uS12_MeSTrfase_RimO"/>
</dbReference>
<dbReference type="Pfam" id="PF18693">
    <property type="entry name" value="TRAM_2"/>
    <property type="match status" value="1"/>
</dbReference>
<dbReference type="PANTHER" id="PTHR43837">
    <property type="entry name" value="RIBOSOMAL PROTEIN S12 METHYLTHIOTRANSFERASE RIMO"/>
    <property type="match status" value="1"/>
</dbReference>
<keyword evidence="13" id="KW-0687">Ribonucleoprotein</keyword>
<dbReference type="InterPro" id="IPR013848">
    <property type="entry name" value="Methylthiotransferase_N"/>
</dbReference>
<comment type="catalytic activity">
    <reaction evidence="8">
        <text>L-aspartate(89)-[ribosomal protein uS12]-hydrogen + (sulfur carrier)-SH + AH2 + 2 S-adenosyl-L-methionine = 3-methylsulfanyl-L-aspartate(89)-[ribosomal protein uS12]-hydrogen + (sulfur carrier)-H + 5'-deoxyadenosine + L-methionine + A + S-adenosyl-L-homocysteine + 2 H(+)</text>
        <dbReference type="Rhea" id="RHEA:37087"/>
        <dbReference type="Rhea" id="RHEA-COMP:10460"/>
        <dbReference type="Rhea" id="RHEA-COMP:10461"/>
        <dbReference type="Rhea" id="RHEA-COMP:14737"/>
        <dbReference type="Rhea" id="RHEA-COMP:14739"/>
        <dbReference type="ChEBI" id="CHEBI:13193"/>
        <dbReference type="ChEBI" id="CHEBI:15378"/>
        <dbReference type="ChEBI" id="CHEBI:17319"/>
        <dbReference type="ChEBI" id="CHEBI:17499"/>
        <dbReference type="ChEBI" id="CHEBI:29917"/>
        <dbReference type="ChEBI" id="CHEBI:29961"/>
        <dbReference type="ChEBI" id="CHEBI:57844"/>
        <dbReference type="ChEBI" id="CHEBI:57856"/>
        <dbReference type="ChEBI" id="CHEBI:59789"/>
        <dbReference type="ChEBI" id="CHEBI:64428"/>
        <dbReference type="ChEBI" id="CHEBI:73599"/>
        <dbReference type="EC" id="2.8.4.4"/>
    </reaction>
</comment>
<feature type="binding site" evidence="8">
    <location>
        <position position="175"/>
    </location>
    <ligand>
        <name>[4Fe-4S] cluster</name>
        <dbReference type="ChEBI" id="CHEBI:49883"/>
        <label>2</label>
        <note>4Fe-4S-S-AdoMet</note>
    </ligand>
</feature>
<dbReference type="PROSITE" id="PS50926">
    <property type="entry name" value="TRAM"/>
    <property type="match status" value="1"/>
</dbReference>
<dbReference type="PROSITE" id="PS51449">
    <property type="entry name" value="MTTASE_N"/>
    <property type="match status" value="1"/>
</dbReference>
<protein>
    <recommendedName>
        <fullName evidence="8">Ribosomal protein uS12 methylthiotransferase RimO</fullName>
        <shortName evidence="8">uS12 MTTase</shortName>
        <shortName evidence="8">uS12 methylthiotransferase</shortName>
        <ecNumber evidence="8">2.8.4.4</ecNumber>
    </recommendedName>
    <alternativeName>
        <fullName evidence="8">Ribosomal protein uS12 (aspartate-C(3))-methylthiotransferase</fullName>
    </alternativeName>
    <alternativeName>
        <fullName evidence="8">Ribosome maturation factor RimO</fullName>
    </alternativeName>
</protein>
<feature type="binding site" evidence="8">
    <location>
        <position position="172"/>
    </location>
    <ligand>
        <name>[4Fe-4S] cluster</name>
        <dbReference type="ChEBI" id="CHEBI:49883"/>
        <label>2</label>
        <note>4Fe-4S-S-AdoMet</note>
    </ligand>
</feature>
<accession>A0ABW1YVI1</accession>
<dbReference type="EC" id="2.8.4.4" evidence="8"/>
<evidence type="ECO:0000256" key="1">
    <source>
        <dbReference type="ARBA" id="ARBA00022485"/>
    </source>
</evidence>
<dbReference type="Gene3D" id="3.40.50.12160">
    <property type="entry name" value="Methylthiotransferase, N-terminal domain"/>
    <property type="match status" value="1"/>
</dbReference>
<dbReference type="NCBIfam" id="TIGR00089">
    <property type="entry name" value="MiaB/RimO family radical SAM methylthiotransferase"/>
    <property type="match status" value="1"/>
</dbReference>
<dbReference type="CDD" id="cd01335">
    <property type="entry name" value="Radical_SAM"/>
    <property type="match status" value="1"/>
</dbReference>
<evidence type="ECO:0000256" key="5">
    <source>
        <dbReference type="ARBA" id="ARBA00022723"/>
    </source>
</evidence>
<keyword evidence="2 8" id="KW-0963">Cytoplasm</keyword>
<evidence type="ECO:0000256" key="7">
    <source>
        <dbReference type="ARBA" id="ARBA00023014"/>
    </source>
</evidence>
<comment type="cofactor">
    <cofactor evidence="8">
        <name>[4Fe-4S] cluster</name>
        <dbReference type="ChEBI" id="CHEBI:49883"/>
    </cofactor>
    <text evidence="8">Binds 2 [4Fe-4S] clusters. One cluster is coordinated with 3 cysteines and an exchangeable S-adenosyl-L-methionine.</text>
</comment>
<comment type="function">
    <text evidence="8">Catalyzes the methylthiolation of an aspartic acid residue of ribosomal protein uS12.</text>
</comment>
<dbReference type="PROSITE" id="PS51918">
    <property type="entry name" value="RADICAL_SAM"/>
    <property type="match status" value="1"/>
</dbReference>
<dbReference type="SFLD" id="SFLDG01061">
    <property type="entry name" value="methylthiotransferase"/>
    <property type="match status" value="1"/>
</dbReference>
<dbReference type="PANTHER" id="PTHR43837:SF1">
    <property type="entry name" value="RIBOSOMAL PROTEIN US12 METHYLTHIOTRANSFERASE RIMO"/>
    <property type="match status" value="1"/>
</dbReference>